<dbReference type="HOGENOM" id="CLU_530348_0_0_1"/>
<keyword evidence="3" id="KW-1185">Reference proteome</keyword>
<evidence type="ECO:0000313" key="3">
    <source>
        <dbReference type="Proteomes" id="UP000007266"/>
    </source>
</evidence>
<evidence type="ECO:0000313" key="2">
    <source>
        <dbReference type="EMBL" id="EEZ99145.2"/>
    </source>
</evidence>
<dbReference type="AlphaFoldDB" id="D6WC18"/>
<protein>
    <submittedName>
        <fullName evidence="2">Uncharacterized protein</fullName>
    </submittedName>
</protein>
<sequence length="555" mass="63158">MLITRQVVSSRQKTWPGSGGRAVSGLRGLEGLYKNFPLLKKMTKHDGRKRKKEVYGAGGGPSSTVQIPPVGDQAGLSQVTGMTSLDTEPIQRKDKILRTPPRPRACSVGEIPGYLEKMMAREDDMPGSKRRRGADGKEEPISEVNVSLSKLLRTIGELETFCKTNQNVHREIKKIVVELKYGGKVVATEDSNMRTILQETKKTYEKKEQILIHREEKMKAEIKKLRDTQGGAGTCPKCRSAETKAAIEVDFKRLNIQTYKDFQSFAEKKWTPNSFKKTTIDASDPLKGDAEHLVIFCDLDAKRRTKLSRRVINRFPEILEGEEYAREGGKYAQIEQETIYKSKDGTNNKKRKTITVAYFDPTRQDRRNKEDIFNILKELKDCIKNDDVQETVVAMALPQGIETEQTRKILECIFYNTNCRIIVKDSDKKNTKDRNRKSGQAIIIDGSSDTFADTLKKIKEVVKDEDQLERIQKVQRTAKGDLMIKIAGEAKPIKDQIEEVLQGQKIRTVGEAKQKTLHIRDIDETCKEEEIRKILNARCQIQAPNNFKIRSLRPT</sequence>
<feature type="compositionally biased region" description="Basic residues" evidence="1">
    <location>
        <begin position="43"/>
        <end position="52"/>
    </location>
</feature>
<gene>
    <name evidence="2" type="primary">AUGUSTUS-3.0.2_12926</name>
    <name evidence="2" type="ORF">TcasGA2_TC012926</name>
</gene>
<reference evidence="2 3" key="1">
    <citation type="journal article" date="2008" name="Nature">
        <title>The genome of the model beetle and pest Tribolium castaneum.</title>
        <authorList>
            <consortium name="Tribolium Genome Sequencing Consortium"/>
            <person name="Richards S."/>
            <person name="Gibbs R.A."/>
            <person name="Weinstock G.M."/>
            <person name="Brown S.J."/>
            <person name="Denell R."/>
            <person name="Beeman R.W."/>
            <person name="Gibbs R."/>
            <person name="Beeman R.W."/>
            <person name="Brown S.J."/>
            <person name="Bucher G."/>
            <person name="Friedrich M."/>
            <person name="Grimmelikhuijzen C.J."/>
            <person name="Klingler M."/>
            <person name="Lorenzen M."/>
            <person name="Richards S."/>
            <person name="Roth S."/>
            <person name="Schroder R."/>
            <person name="Tautz D."/>
            <person name="Zdobnov E.M."/>
            <person name="Muzny D."/>
            <person name="Gibbs R.A."/>
            <person name="Weinstock G.M."/>
            <person name="Attaway T."/>
            <person name="Bell S."/>
            <person name="Buhay C.J."/>
            <person name="Chandrabose M.N."/>
            <person name="Chavez D."/>
            <person name="Clerk-Blankenburg K.P."/>
            <person name="Cree A."/>
            <person name="Dao M."/>
            <person name="Davis C."/>
            <person name="Chacko J."/>
            <person name="Dinh H."/>
            <person name="Dugan-Rocha S."/>
            <person name="Fowler G."/>
            <person name="Garner T.T."/>
            <person name="Garnes J."/>
            <person name="Gnirke A."/>
            <person name="Hawes A."/>
            <person name="Hernandez J."/>
            <person name="Hines S."/>
            <person name="Holder M."/>
            <person name="Hume J."/>
            <person name="Jhangiani S.N."/>
            <person name="Joshi V."/>
            <person name="Khan Z.M."/>
            <person name="Jackson L."/>
            <person name="Kovar C."/>
            <person name="Kowis A."/>
            <person name="Lee S."/>
            <person name="Lewis L.R."/>
            <person name="Margolis J."/>
            <person name="Morgan M."/>
            <person name="Nazareth L.V."/>
            <person name="Nguyen N."/>
            <person name="Okwuonu G."/>
            <person name="Parker D."/>
            <person name="Richards S."/>
            <person name="Ruiz S.J."/>
            <person name="Santibanez J."/>
            <person name="Savard J."/>
            <person name="Scherer S.E."/>
            <person name="Schneider B."/>
            <person name="Sodergren E."/>
            <person name="Tautz D."/>
            <person name="Vattahil S."/>
            <person name="Villasana D."/>
            <person name="White C.S."/>
            <person name="Wright R."/>
            <person name="Park Y."/>
            <person name="Beeman R.W."/>
            <person name="Lord J."/>
            <person name="Oppert B."/>
            <person name="Lorenzen M."/>
            <person name="Brown S."/>
            <person name="Wang L."/>
            <person name="Savard J."/>
            <person name="Tautz D."/>
            <person name="Richards S."/>
            <person name="Weinstock G."/>
            <person name="Gibbs R.A."/>
            <person name="Liu Y."/>
            <person name="Worley K."/>
            <person name="Weinstock G."/>
            <person name="Elsik C.G."/>
            <person name="Reese J.T."/>
            <person name="Elhaik E."/>
            <person name="Landan G."/>
            <person name="Graur D."/>
            <person name="Arensburger P."/>
            <person name="Atkinson P."/>
            <person name="Beeman R.W."/>
            <person name="Beidler J."/>
            <person name="Brown S.J."/>
            <person name="Demuth J.P."/>
            <person name="Drury D.W."/>
            <person name="Du Y.Z."/>
            <person name="Fujiwara H."/>
            <person name="Lorenzen M."/>
            <person name="Maselli V."/>
            <person name="Osanai M."/>
            <person name="Park Y."/>
            <person name="Robertson H.M."/>
            <person name="Tu Z."/>
            <person name="Wang J.J."/>
            <person name="Wang S."/>
            <person name="Richards S."/>
            <person name="Song H."/>
            <person name="Zhang L."/>
            <person name="Sodergren E."/>
            <person name="Werner D."/>
            <person name="Stanke M."/>
            <person name="Morgenstern B."/>
            <person name="Solovyev V."/>
            <person name="Kosarev P."/>
            <person name="Brown G."/>
            <person name="Chen H.C."/>
            <person name="Ermolaeva O."/>
            <person name="Hlavina W."/>
            <person name="Kapustin Y."/>
            <person name="Kiryutin B."/>
            <person name="Kitts P."/>
            <person name="Maglott D."/>
            <person name="Pruitt K."/>
            <person name="Sapojnikov V."/>
            <person name="Souvorov A."/>
            <person name="Mackey A.J."/>
            <person name="Waterhouse R.M."/>
            <person name="Wyder S."/>
            <person name="Zdobnov E.M."/>
            <person name="Zdobnov E.M."/>
            <person name="Wyder S."/>
            <person name="Kriventseva E.V."/>
            <person name="Kadowaki T."/>
            <person name="Bork P."/>
            <person name="Aranda M."/>
            <person name="Bao R."/>
            <person name="Beermann A."/>
            <person name="Berns N."/>
            <person name="Bolognesi R."/>
            <person name="Bonneton F."/>
            <person name="Bopp D."/>
            <person name="Brown S.J."/>
            <person name="Bucher G."/>
            <person name="Butts T."/>
            <person name="Chaumot A."/>
            <person name="Denell R.E."/>
            <person name="Ferrier D.E."/>
            <person name="Friedrich M."/>
            <person name="Gordon C.M."/>
            <person name="Jindra M."/>
            <person name="Klingler M."/>
            <person name="Lan Q."/>
            <person name="Lattorff H.M."/>
            <person name="Laudet V."/>
            <person name="von Levetsow C."/>
            <person name="Liu Z."/>
            <person name="Lutz R."/>
            <person name="Lynch J.A."/>
            <person name="da Fonseca R.N."/>
            <person name="Posnien N."/>
            <person name="Reuter R."/>
            <person name="Roth S."/>
            <person name="Savard J."/>
            <person name="Schinko J.B."/>
            <person name="Schmitt C."/>
            <person name="Schoppmeier M."/>
            <person name="Schroder R."/>
            <person name="Shippy T.D."/>
            <person name="Simonnet F."/>
            <person name="Marques-Souza H."/>
            <person name="Tautz D."/>
            <person name="Tomoyasu Y."/>
            <person name="Trauner J."/>
            <person name="Van der Zee M."/>
            <person name="Vervoort M."/>
            <person name="Wittkopp N."/>
            <person name="Wimmer E.A."/>
            <person name="Yang X."/>
            <person name="Jones A.K."/>
            <person name="Sattelle D.B."/>
            <person name="Ebert P.R."/>
            <person name="Nelson D."/>
            <person name="Scott J.G."/>
            <person name="Beeman R.W."/>
            <person name="Muthukrishnan S."/>
            <person name="Kramer K.J."/>
            <person name="Arakane Y."/>
            <person name="Beeman R.W."/>
            <person name="Zhu Q."/>
            <person name="Hogenkamp D."/>
            <person name="Dixit R."/>
            <person name="Oppert B."/>
            <person name="Jiang H."/>
            <person name="Zou Z."/>
            <person name="Marshall J."/>
            <person name="Elpidina E."/>
            <person name="Vinokurov K."/>
            <person name="Oppert C."/>
            <person name="Zou Z."/>
            <person name="Evans J."/>
            <person name="Lu Z."/>
            <person name="Zhao P."/>
            <person name="Sumathipala N."/>
            <person name="Altincicek B."/>
            <person name="Vilcinskas A."/>
            <person name="Williams M."/>
            <person name="Hultmark D."/>
            <person name="Hetru C."/>
            <person name="Jiang H."/>
            <person name="Grimmelikhuijzen C.J."/>
            <person name="Hauser F."/>
            <person name="Cazzamali G."/>
            <person name="Williamson M."/>
            <person name="Park Y."/>
            <person name="Li B."/>
            <person name="Tanaka Y."/>
            <person name="Predel R."/>
            <person name="Neupert S."/>
            <person name="Schachtner J."/>
            <person name="Verleyen P."/>
            <person name="Raible F."/>
            <person name="Bork P."/>
            <person name="Friedrich M."/>
            <person name="Walden K.K."/>
            <person name="Robertson H.M."/>
            <person name="Angeli S."/>
            <person name="Foret S."/>
            <person name="Bucher G."/>
            <person name="Schuetz S."/>
            <person name="Maleszka R."/>
            <person name="Wimmer E.A."/>
            <person name="Beeman R.W."/>
            <person name="Lorenzen M."/>
            <person name="Tomoyasu Y."/>
            <person name="Miller S.C."/>
            <person name="Grossmann D."/>
            <person name="Bucher G."/>
        </authorList>
    </citation>
    <scope>NUCLEOTIDE SEQUENCE [LARGE SCALE GENOMIC DNA]</scope>
    <source>
        <strain evidence="2 3">Georgia GA2</strain>
    </source>
</reference>
<feature type="region of interest" description="Disordered" evidence="1">
    <location>
        <begin position="43"/>
        <end position="70"/>
    </location>
</feature>
<feature type="region of interest" description="Disordered" evidence="1">
    <location>
        <begin position="121"/>
        <end position="141"/>
    </location>
</feature>
<accession>D6WC18</accession>
<dbReference type="OMA" id="CDEREKA"/>
<reference evidence="2 3" key="2">
    <citation type="journal article" date="2010" name="Nucleic Acids Res.">
        <title>BeetleBase in 2010: revisions to provide comprehensive genomic information for Tribolium castaneum.</title>
        <authorList>
            <person name="Kim H.S."/>
            <person name="Murphy T."/>
            <person name="Xia J."/>
            <person name="Caragea D."/>
            <person name="Park Y."/>
            <person name="Beeman R.W."/>
            <person name="Lorenzen M.D."/>
            <person name="Butcher S."/>
            <person name="Manak J.R."/>
            <person name="Brown S.J."/>
        </authorList>
    </citation>
    <scope>GENOME REANNOTATION</scope>
    <source>
        <strain evidence="2 3">Georgia GA2</strain>
    </source>
</reference>
<name>D6WC18_TRICA</name>
<feature type="compositionally biased region" description="Basic and acidic residues" evidence="1">
    <location>
        <begin position="121"/>
        <end position="140"/>
    </location>
</feature>
<dbReference type="EMBL" id="KQ971309">
    <property type="protein sequence ID" value="EEZ99145.2"/>
    <property type="molecule type" value="Genomic_DNA"/>
</dbReference>
<dbReference type="Proteomes" id="UP000007266">
    <property type="component" value="Linkage group 2"/>
</dbReference>
<proteinExistence type="predicted"/>
<dbReference type="eggNOG" id="ENOG502SP8Z">
    <property type="taxonomic scope" value="Eukaryota"/>
</dbReference>
<organism evidence="2 3">
    <name type="scientific">Tribolium castaneum</name>
    <name type="common">Red flour beetle</name>
    <dbReference type="NCBI Taxonomy" id="7070"/>
    <lineage>
        <taxon>Eukaryota</taxon>
        <taxon>Metazoa</taxon>
        <taxon>Ecdysozoa</taxon>
        <taxon>Arthropoda</taxon>
        <taxon>Hexapoda</taxon>
        <taxon>Insecta</taxon>
        <taxon>Pterygota</taxon>
        <taxon>Neoptera</taxon>
        <taxon>Endopterygota</taxon>
        <taxon>Coleoptera</taxon>
        <taxon>Polyphaga</taxon>
        <taxon>Cucujiformia</taxon>
        <taxon>Tenebrionidae</taxon>
        <taxon>Tenebrionidae incertae sedis</taxon>
        <taxon>Tribolium</taxon>
    </lineage>
</organism>
<evidence type="ECO:0000256" key="1">
    <source>
        <dbReference type="SAM" id="MobiDB-lite"/>
    </source>
</evidence>